<evidence type="ECO:0000313" key="1">
    <source>
        <dbReference type="EMBL" id="MBB5752372.1"/>
    </source>
</evidence>
<dbReference type="EMBL" id="JACHOO010000002">
    <property type="protein sequence ID" value="MBB5752372.1"/>
    <property type="molecule type" value="Genomic_DNA"/>
</dbReference>
<keyword evidence="3" id="KW-1185">Reference proteome</keyword>
<sequence>MIGLAEIEAAAARLAPYVRRTPTIRVEAVGE</sequence>
<organism evidence="2 3">
    <name type="scientific">Prosthecomicrobium pneumaticum</name>
    <dbReference type="NCBI Taxonomy" id="81895"/>
    <lineage>
        <taxon>Bacteria</taxon>
        <taxon>Pseudomonadati</taxon>
        <taxon>Pseudomonadota</taxon>
        <taxon>Alphaproteobacteria</taxon>
        <taxon>Hyphomicrobiales</taxon>
        <taxon>Kaistiaceae</taxon>
        <taxon>Prosthecomicrobium</taxon>
    </lineage>
</organism>
<reference evidence="2 3" key="1">
    <citation type="submission" date="2020-08" db="EMBL/GenBank/DDBJ databases">
        <title>Genomic Encyclopedia of Type Strains, Phase IV (KMG-IV): sequencing the most valuable type-strain genomes for metagenomic binning, comparative biology and taxonomic classification.</title>
        <authorList>
            <person name="Goeker M."/>
        </authorList>
    </citation>
    <scope>NUCLEOTIDE SEQUENCE [LARGE SCALE GENOMIC DNA]</scope>
    <source>
        <strain evidence="2 3">DSM 16268</strain>
    </source>
</reference>
<accession>A0A7W9FMG1</accession>
<dbReference type="Proteomes" id="UP000523821">
    <property type="component" value="Unassembled WGS sequence"/>
</dbReference>
<gene>
    <name evidence="1" type="ORF">GGQ63_001424</name>
    <name evidence="2" type="ORF">GGQ63_002472</name>
</gene>
<dbReference type="EMBL" id="JACHOO010000005">
    <property type="protein sequence ID" value="MBB5753402.1"/>
    <property type="molecule type" value="Genomic_DNA"/>
</dbReference>
<protein>
    <submittedName>
        <fullName evidence="2">Threonine dehydratase</fullName>
    </submittedName>
</protein>
<evidence type="ECO:0000313" key="2">
    <source>
        <dbReference type="EMBL" id="MBB5753402.1"/>
    </source>
</evidence>
<dbReference type="AlphaFoldDB" id="A0A7W9FMG1"/>
<feature type="non-terminal residue" evidence="2">
    <location>
        <position position="31"/>
    </location>
</feature>
<proteinExistence type="predicted"/>
<evidence type="ECO:0000313" key="3">
    <source>
        <dbReference type="Proteomes" id="UP000523821"/>
    </source>
</evidence>
<name>A0A7W9FMG1_9HYPH</name>
<comment type="caution">
    <text evidence="2">The sequence shown here is derived from an EMBL/GenBank/DDBJ whole genome shotgun (WGS) entry which is preliminary data.</text>
</comment>